<keyword evidence="2" id="KW-1185">Reference proteome</keyword>
<dbReference type="Proteomes" id="UP000190080">
    <property type="component" value="Unassembled WGS sequence"/>
</dbReference>
<reference evidence="1 2" key="1">
    <citation type="submission" date="2017-03" db="EMBL/GenBank/DDBJ databases">
        <title>Genome sequence of Clostridium oryzae DSM 28571.</title>
        <authorList>
            <person name="Poehlein A."/>
            <person name="Daniel R."/>
        </authorList>
    </citation>
    <scope>NUCLEOTIDE SEQUENCE [LARGE SCALE GENOMIC DNA]</scope>
    <source>
        <strain evidence="1 2">DSM 28571</strain>
    </source>
</reference>
<sequence length="161" mass="18613">MNLEKLLDLQKELDLRIVNQHKLQSVSLVQKKVLALQVEIGELANETRCFKYWSLKAPSPSKVILEEYVDCLHFILSIGLEKDFYQTEVEVKQSDSPLTDQFLNLYIDISDFFICPSADHYITLFEDFLSLGDSLGFDENTIENGYIEKNTKNHVRQSVGY</sequence>
<dbReference type="STRING" id="1450648.CLORY_19040"/>
<proteinExistence type="predicted"/>
<dbReference type="InterPro" id="IPR016947">
    <property type="entry name" value="UCP030140"/>
</dbReference>
<dbReference type="AlphaFoldDB" id="A0A1V4IQY2"/>
<evidence type="ECO:0000313" key="2">
    <source>
        <dbReference type="Proteomes" id="UP000190080"/>
    </source>
</evidence>
<gene>
    <name evidence="1" type="ORF">CLORY_19040</name>
</gene>
<protein>
    <submittedName>
        <fullName evidence="1">dUTPase</fullName>
    </submittedName>
</protein>
<comment type="caution">
    <text evidence="1">The sequence shown here is derived from an EMBL/GenBank/DDBJ whole genome shotgun (WGS) entry which is preliminary data.</text>
</comment>
<dbReference type="PIRSF" id="PIRSF030140">
    <property type="entry name" value="UCP030140"/>
    <property type="match status" value="1"/>
</dbReference>
<dbReference type="Gene3D" id="1.10.4010.10">
    <property type="entry name" value="Type II deoxyuridine triphosphatase"/>
    <property type="match status" value="1"/>
</dbReference>
<dbReference type="RefSeq" id="WP_079423650.1">
    <property type="nucleotide sequence ID" value="NZ_MZGV01000016.1"/>
</dbReference>
<dbReference type="Pfam" id="PF08761">
    <property type="entry name" value="dUTPase_2"/>
    <property type="match status" value="1"/>
</dbReference>
<dbReference type="OrthoDB" id="5506143at2"/>
<name>A0A1V4IQY2_9CLOT</name>
<organism evidence="1 2">
    <name type="scientific">Clostridium oryzae</name>
    <dbReference type="NCBI Taxonomy" id="1450648"/>
    <lineage>
        <taxon>Bacteria</taxon>
        <taxon>Bacillati</taxon>
        <taxon>Bacillota</taxon>
        <taxon>Clostridia</taxon>
        <taxon>Eubacteriales</taxon>
        <taxon>Clostridiaceae</taxon>
        <taxon>Clostridium</taxon>
    </lineage>
</organism>
<dbReference type="SUPFAM" id="SSF101386">
    <property type="entry name" value="all-alpha NTP pyrophosphatases"/>
    <property type="match status" value="1"/>
</dbReference>
<accession>A0A1V4IQY2</accession>
<dbReference type="CDD" id="cd11527">
    <property type="entry name" value="NTP-PPase_dUTPase"/>
    <property type="match status" value="1"/>
</dbReference>
<evidence type="ECO:0000313" key="1">
    <source>
        <dbReference type="EMBL" id="OPJ62289.1"/>
    </source>
</evidence>
<dbReference type="InterPro" id="IPR014871">
    <property type="entry name" value="dUTPase/dCTP_pyrophosphatase"/>
</dbReference>
<dbReference type="EMBL" id="MZGV01000016">
    <property type="protein sequence ID" value="OPJ62289.1"/>
    <property type="molecule type" value="Genomic_DNA"/>
</dbReference>